<dbReference type="InterPro" id="IPR044203">
    <property type="entry name" value="GlbO/GLB3-like"/>
</dbReference>
<evidence type="ECO:0000256" key="1">
    <source>
        <dbReference type="ARBA" id="ARBA00022448"/>
    </source>
</evidence>
<name>A0A2S8STJ3_9BACT</name>
<protein>
    <submittedName>
        <fullName evidence="6">Hemoglobin</fullName>
    </submittedName>
</protein>
<dbReference type="Proteomes" id="UP000237684">
    <property type="component" value="Unassembled WGS sequence"/>
</dbReference>
<dbReference type="InParanoid" id="A0A2S8STJ3"/>
<dbReference type="Pfam" id="PF01152">
    <property type="entry name" value="Bac_globin"/>
    <property type="match status" value="1"/>
</dbReference>
<comment type="similarity">
    <text evidence="5">Belongs to the truncated hemoglobin family. Group II subfamily.</text>
</comment>
<comment type="caution">
    <text evidence="6">The sequence shown here is derived from an EMBL/GenBank/DDBJ whole genome shotgun (WGS) entry which is preliminary data.</text>
</comment>
<dbReference type="OrthoDB" id="9790913at2"/>
<dbReference type="PANTHER" id="PTHR47366:SF1">
    <property type="entry name" value="TWO-ON-TWO HEMOGLOBIN-3"/>
    <property type="match status" value="1"/>
</dbReference>
<reference evidence="6 7" key="1">
    <citation type="journal article" date="2018" name="Syst. Appl. Microbiol.">
        <title>Abditibacterium utsteinense sp. nov., the first cultivated member of candidate phylum FBP, isolated from ice-free Antarctic soil samples.</title>
        <authorList>
            <person name="Tahon G."/>
            <person name="Tytgat B."/>
            <person name="Lebbe L."/>
            <person name="Carlier A."/>
            <person name="Willems A."/>
        </authorList>
    </citation>
    <scope>NUCLEOTIDE SEQUENCE [LARGE SCALE GENOMIC DNA]</scope>
    <source>
        <strain evidence="6 7">LMG 29911</strain>
    </source>
</reference>
<keyword evidence="7" id="KW-1185">Reference proteome</keyword>
<organism evidence="6 7">
    <name type="scientific">Abditibacterium utsteinense</name>
    <dbReference type="NCBI Taxonomy" id="1960156"/>
    <lineage>
        <taxon>Bacteria</taxon>
        <taxon>Pseudomonadati</taxon>
        <taxon>Abditibacteriota</taxon>
        <taxon>Abditibacteriia</taxon>
        <taxon>Abditibacteriales</taxon>
        <taxon>Abditibacteriaceae</taxon>
        <taxon>Abditibacterium</taxon>
    </lineage>
</organism>
<dbReference type="Gene3D" id="1.10.490.10">
    <property type="entry name" value="Globins"/>
    <property type="match status" value="1"/>
</dbReference>
<gene>
    <name evidence="6" type="ORF">B1R32_107142</name>
</gene>
<keyword evidence="3" id="KW-0479">Metal-binding</keyword>
<dbReference type="RefSeq" id="WP_105483582.1">
    <property type="nucleotide sequence ID" value="NZ_NIGF01000007.1"/>
</dbReference>
<dbReference type="PANTHER" id="PTHR47366">
    <property type="entry name" value="TWO-ON-TWO HEMOGLOBIN-3"/>
    <property type="match status" value="1"/>
</dbReference>
<evidence type="ECO:0000256" key="3">
    <source>
        <dbReference type="ARBA" id="ARBA00022723"/>
    </source>
</evidence>
<dbReference type="GO" id="GO:0019825">
    <property type="term" value="F:oxygen binding"/>
    <property type="evidence" value="ECO:0007669"/>
    <property type="project" value="InterPro"/>
</dbReference>
<evidence type="ECO:0000256" key="2">
    <source>
        <dbReference type="ARBA" id="ARBA00022617"/>
    </source>
</evidence>
<dbReference type="InterPro" id="IPR001486">
    <property type="entry name" value="Hemoglobin_trunc"/>
</dbReference>
<dbReference type="FunCoup" id="A0A2S8STJ3">
    <property type="interactions" value="14"/>
</dbReference>
<dbReference type="InterPro" id="IPR009050">
    <property type="entry name" value="Globin-like_sf"/>
</dbReference>
<proteinExistence type="inferred from homology"/>
<evidence type="ECO:0000313" key="6">
    <source>
        <dbReference type="EMBL" id="PQV64117.1"/>
    </source>
</evidence>
<evidence type="ECO:0000256" key="5">
    <source>
        <dbReference type="ARBA" id="ARBA00034496"/>
    </source>
</evidence>
<dbReference type="GO" id="GO:0005344">
    <property type="term" value="F:oxygen carrier activity"/>
    <property type="evidence" value="ECO:0007669"/>
    <property type="project" value="InterPro"/>
</dbReference>
<dbReference type="GO" id="GO:0046872">
    <property type="term" value="F:metal ion binding"/>
    <property type="evidence" value="ECO:0007669"/>
    <property type="project" value="UniProtKB-KW"/>
</dbReference>
<keyword evidence="4" id="KW-0408">Iron</keyword>
<evidence type="ECO:0000313" key="7">
    <source>
        <dbReference type="Proteomes" id="UP000237684"/>
    </source>
</evidence>
<evidence type="ECO:0000256" key="4">
    <source>
        <dbReference type="ARBA" id="ARBA00023004"/>
    </source>
</evidence>
<keyword evidence="2" id="KW-0349">Heme</keyword>
<accession>A0A2S8STJ3</accession>
<sequence length="136" mass="15748">MKLTFEPQTPENQPSIYELAGGEAAFFRLVQRFYQGVAEDPILRPLYPEDMSEAERNTALFLIQFCGGPATYSAQKGHPRLRMRHYPFAIGKKERDAWVFHMNRAVESEIENEAVRAYLHQYFERTATFLINSPST</sequence>
<dbReference type="InterPro" id="IPR012292">
    <property type="entry name" value="Globin/Proto"/>
</dbReference>
<keyword evidence="1" id="KW-0813">Transport</keyword>
<dbReference type="GO" id="GO:0020037">
    <property type="term" value="F:heme binding"/>
    <property type="evidence" value="ECO:0007669"/>
    <property type="project" value="InterPro"/>
</dbReference>
<dbReference type="AlphaFoldDB" id="A0A2S8STJ3"/>
<dbReference type="SUPFAM" id="SSF46458">
    <property type="entry name" value="Globin-like"/>
    <property type="match status" value="1"/>
</dbReference>
<dbReference type="EMBL" id="NIGF01000007">
    <property type="protein sequence ID" value="PQV64117.1"/>
    <property type="molecule type" value="Genomic_DNA"/>
</dbReference>